<organism evidence="1 2">
    <name type="scientific">Parelaphostrongylus tenuis</name>
    <name type="common">Meningeal worm</name>
    <dbReference type="NCBI Taxonomy" id="148309"/>
    <lineage>
        <taxon>Eukaryota</taxon>
        <taxon>Metazoa</taxon>
        <taxon>Ecdysozoa</taxon>
        <taxon>Nematoda</taxon>
        <taxon>Chromadorea</taxon>
        <taxon>Rhabditida</taxon>
        <taxon>Rhabditina</taxon>
        <taxon>Rhabditomorpha</taxon>
        <taxon>Strongyloidea</taxon>
        <taxon>Metastrongylidae</taxon>
        <taxon>Parelaphostrongylus</taxon>
    </lineage>
</organism>
<dbReference type="EMBL" id="JAHQIW010000449">
    <property type="protein sequence ID" value="KAJ1348195.1"/>
    <property type="molecule type" value="Genomic_DNA"/>
</dbReference>
<evidence type="ECO:0000313" key="2">
    <source>
        <dbReference type="Proteomes" id="UP001196413"/>
    </source>
</evidence>
<proteinExistence type="predicted"/>
<keyword evidence="2" id="KW-1185">Reference proteome</keyword>
<protein>
    <submittedName>
        <fullName evidence="1">Uncharacterized protein</fullName>
    </submittedName>
</protein>
<evidence type="ECO:0000313" key="1">
    <source>
        <dbReference type="EMBL" id="KAJ1348195.1"/>
    </source>
</evidence>
<accession>A0AAD5LXA8</accession>
<reference evidence="1" key="1">
    <citation type="submission" date="2021-06" db="EMBL/GenBank/DDBJ databases">
        <title>Parelaphostrongylus tenuis whole genome reference sequence.</title>
        <authorList>
            <person name="Garwood T.J."/>
            <person name="Larsen P.A."/>
            <person name="Fountain-Jones N.M."/>
            <person name="Garbe J.R."/>
            <person name="Macchietto M.G."/>
            <person name="Kania S.A."/>
            <person name="Gerhold R.W."/>
            <person name="Richards J.E."/>
            <person name="Wolf T.M."/>
        </authorList>
    </citation>
    <scope>NUCLEOTIDE SEQUENCE</scope>
    <source>
        <strain evidence="1">MNPRO001-30</strain>
        <tissue evidence="1">Meninges</tissue>
    </source>
</reference>
<dbReference type="Proteomes" id="UP001196413">
    <property type="component" value="Unassembled WGS sequence"/>
</dbReference>
<dbReference type="AlphaFoldDB" id="A0AAD5LXA8"/>
<comment type="caution">
    <text evidence="1">The sequence shown here is derived from an EMBL/GenBank/DDBJ whole genome shotgun (WGS) entry which is preliminary data.</text>
</comment>
<name>A0AAD5LXA8_PARTN</name>
<gene>
    <name evidence="1" type="ORF">KIN20_003443</name>
</gene>
<sequence>MSPDSCIQVLLTRLLLNYTNVCKDIPDLTTKIGYETKKGKNLQFVHQFELFDEAEEACEEFFDTKLKEWYFDQIRNSADRREKFQTRKETRVDFDTGSLKRKSIAQKTASSSSLHYIPGRSSTSKKTSTRTFNVTGFTLLIAMVYADEFEASAQVSGIAATNVTQPFVSRFVLQTDAKLCAWKVNVDRLIA</sequence>